<dbReference type="EMBL" id="KV440976">
    <property type="protein sequence ID" value="OAD75914.1"/>
    <property type="molecule type" value="Genomic_DNA"/>
</dbReference>
<dbReference type="Proteomes" id="UP000077315">
    <property type="component" value="Unassembled WGS sequence"/>
</dbReference>
<accession>A0A167NHK3</accession>
<reference evidence="2" key="1">
    <citation type="submission" date="2015-06" db="EMBL/GenBank/DDBJ databases">
        <title>Expansion of signal transduction pathways in fungi by whole-genome duplication.</title>
        <authorList>
            <consortium name="DOE Joint Genome Institute"/>
            <person name="Corrochano L.M."/>
            <person name="Kuo A."/>
            <person name="Marcet-Houben M."/>
            <person name="Polaino S."/>
            <person name="Salamov A."/>
            <person name="Villalobos J.M."/>
            <person name="Alvarez M.I."/>
            <person name="Avalos J."/>
            <person name="Benito E.P."/>
            <person name="Benoit I."/>
            <person name="Burger G."/>
            <person name="Camino L.P."/>
            <person name="Canovas D."/>
            <person name="Cerda-Olmedo E."/>
            <person name="Cheng J.-F."/>
            <person name="Dominguez A."/>
            <person name="Elias M."/>
            <person name="Eslava A.P."/>
            <person name="Glaser F."/>
            <person name="Grimwood J."/>
            <person name="Gutierrez G."/>
            <person name="Heitman J."/>
            <person name="Henrissat B."/>
            <person name="Iturriaga E.A."/>
            <person name="Lang B.F."/>
            <person name="Lavin J.L."/>
            <person name="Lee S."/>
            <person name="Li W."/>
            <person name="Lindquist E."/>
            <person name="Lopez-Garcia S."/>
            <person name="Luque E.M."/>
            <person name="Marcos A.T."/>
            <person name="Martin J."/>
            <person name="McCluskey K."/>
            <person name="Medina H.R."/>
            <person name="Miralles-Duran A."/>
            <person name="Miyazaki A."/>
            <person name="Munoz-Torres E."/>
            <person name="Oguiza J.A."/>
            <person name="Ohm R."/>
            <person name="Olmedo M."/>
            <person name="Orejas M."/>
            <person name="Ortiz-Castellanos L."/>
            <person name="Pisabarro A.G."/>
            <person name="Rodriguez-Romero J."/>
            <person name="Ruiz-Herrera J."/>
            <person name="Ruiz-Vazquez R."/>
            <person name="Sanz C."/>
            <person name="Schackwitz W."/>
            <person name="Schmutz J."/>
            <person name="Shahriari M."/>
            <person name="Shelest E."/>
            <person name="Silva-Franco F."/>
            <person name="Soanes D."/>
            <person name="Syed K."/>
            <person name="Tagua V.G."/>
            <person name="Talbot N.J."/>
            <person name="Thon M."/>
            <person name="De vries R.P."/>
            <person name="Wiebenga A."/>
            <person name="Yadav J.S."/>
            <person name="Braun E.L."/>
            <person name="Baker S."/>
            <person name="Garre V."/>
            <person name="Horwitz B."/>
            <person name="Torres-Martinez S."/>
            <person name="Idnurm A."/>
            <person name="Herrera-Estrella A."/>
            <person name="Gabaldon T."/>
            <person name="Grigoriev I.V."/>
        </authorList>
    </citation>
    <scope>NUCLEOTIDE SEQUENCE [LARGE SCALE GENOMIC DNA]</scope>
    <source>
        <strain evidence="2">NRRL 1555(-)</strain>
    </source>
</reference>
<evidence type="ECO:0000313" key="1">
    <source>
        <dbReference type="EMBL" id="OAD75914.1"/>
    </source>
</evidence>
<dbReference type="GeneID" id="29001400"/>
<keyword evidence="2" id="KW-1185">Reference proteome</keyword>
<protein>
    <submittedName>
        <fullName evidence="1">Uncharacterized protein</fullName>
    </submittedName>
</protein>
<dbReference type="VEuPathDB" id="FungiDB:PHYBLDRAFT_59444"/>
<evidence type="ECO:0000313" key="2">
    <source>
        <dbReference type="Proteomes" id="UP000077315"/>
    </source>
</evidence>
<sequence>MTIKTHPQLSPSSDLIENMQICILLADICPDVPEQGGMKRVVAHQILQLNSTLKHILNIHKSCKKLLPESLIFFHSVRDPTNDADYSDYLTDKKPKPKTEGSWASFKHKLIDLLKYMWKSKLQMTGVDKIY</sequence>
<dbReference type="AlphaFoldDB" id="A0A167NHK3"/>
<name>A0A167NHK3_PHYB8</name>
<proteinExistence type="predicted"/>
<gene>
    <name evidence="1" type="ORF">PHYBLDRAFT_59444</name>
</gene>
<dbReference type="RefSeq" id="XP_018293954.1">
    <property type="nucleotide sequence ID" value="XM_018440494.1"/>
</dbReference>
<organism evidence="1 2">
    <name type="scientific">Phycomyces blakesleeanus (strain ATCC 8743b / DSM 1359 / FGSC 10004 / NBRC 33097 / NRRL 1555)</name>
    <dbReference type="NCBI Taxonomy" id="763407"/>
    <lineage>
        <taxon>Eukaryota</taxon>
        <taxon>Fungi</taxon>
        <taxon>Fungi incertae sedis</taxon>
        <taxon>Mucoromycota</taxon>
        <taxon>Mucoromycotina</taxon>
        <taxon>Mucoromycetes</taxon>
        <taxon>Mucorales</taxon>
        <taxon>Phycomycetaceae</taxon>
        <taxon>Phycomyces</taxon>
    </lineage>
</organism>
<dbReference type="InParanoid" id="A0A167NHK3"/>